<proteinExistence type="predicted"/>
<feature type="non-terminal residue" evidence="2">
    <location>
        <position position="1"/>
    </location>
</feature>
<dbReference type="InterPro" id="IPR001584">
    <property type="entry name" value="Integrase_cat-core"/>
</dbReference>
<dbReference type="RefSeq" id="WP_139148946.1">
    <property type="nucleotide sequence ID" value="NZ_FNIL01000006.1"/>
</dbReference>
<feature type="domain" description="Integrase catalytic" evidence="1">
    <location>
        <begin position="1"/>
        <end position="73"/>
    </location>
</feature>
<dbReference type="OrthoDB" id="2937224at2"/>
<dbReference type="Pfam" id="PF13683">
    <property type="entry name" value="rve_3"/>
    <property type="match status" value="1"/>
</dbReference>
<dbReference type="GO" id="GO:0015074">
    <property type="term" value="P:DNA integration"/>
    <property type="evidence" value="ECO:0007669"/>
    <property type="project" value="InterPro"/>
</dbReference>
<dbReference type="InterPro" id="IPR012337">
    <property type="entry name" value="RNaseH-like_sf"/>
</dbReference>
<keyword evidence="3" id="KW-1185">Reference proteome</keyword>
<dbReference type="InterPro" id="IPR050900">
    <property type="entry name" value="Transposase_IS3/IS150/IS904"/>
</dbReference>
<dbReference type="GO" id="GO:0003676">
    <property type="term" value="F:nucleic acid binding"/>
    <property type="evidence" value="ECO:0007669"/>
    <property type="project" value="InterPro"/>
</dbReference>
<dbReference type="EMBL" id="FNIL01000006">
    <property type="protein sequence ID" value="SDO02694.1"/>
    <property type="molecule type" value="Genomic_DNA"/>
</dbReference>
<dbReference type="Proteomes" id="UP000198778">
    <property type="component" value="Unassembled WGS sequence"/>
</dbReference>
<dbReference type="PROSITE" id="PS50994">
    <property type="entry name" value="INTEGRASE"/>
    <property type="match status" value="1"/>
</dbReference>
<gene>
    <name evidence="2" type="ORF">SAMN04488053_1061</name>
</gene>
<evidence type="ECO:0000313" key="2">
    <source>
        <dbReference type="EMBL" id="SDO02694.1"/>
    </source>
</evidence>
<accession>A0A1H0G796</accession>
<sequence length="81" mass="9590">QISMSRKGDPYDNACIESFHATIKKELVYRNRFSTRAEAQKAVAVYIDSFYNHRRKHSTMDYCTPNKIEQEYRILPTKKIS</sequence>
<name>A0A1H0G796_9BACI</name>
<dbReference type="SUPFAM" id="SSF53098">
    <property type="entry name" value="Ribonuclease H-like"/>
    <property type="match status" value="1"/>
</dbReference>
<dbReference type="PANTHER" id="PTHR46889:SF4">
    <property type="entry name" value="TRANSPOSASE INSO FOR INSERTION SEQUENCE ELEMENT IS911B-RELATED"/>
    <property type="match status" value="1"/>
</dbReference>
<dbReference type="AlphaFoldDB" id="A0A1H0G796"/>
<dbReference type="Gene3D" id="3.30.420.10">
    <property type="entry name" value="Ribonuclease H-like superfamily/Ribonuclease H"/>
    <property type="match status" value="1"/>
</dbReference>
<evidence type="ECO:0000259" key="1">
    <source>
        <dbReference type="PROSITE" id="PS50994"/>
    </source>
</evidence>
<organism evidence="2 3">
    <name type="scientific">Alkalicoccus daliensis</name>
    <dbReference type="NCBI Taxonomy" id="745820"/>
    <lineage>
        <taxon>Bacteria</taxon>
        <taxon>Bacillati</taxon>
        <taxon>Bacillota</taxon>
        <taxon>Bacilli</taxon>
        <taxon>Bacillales</taxon>
        <taxon>Bacillaceae</taxon>
        <taxon>Alkalicoccus</taxon>
    </lineage>
</organism>
<dbReference type="PANTHER" id="PTHR46889">
    <property type="entry name" value="TRANSPOSASE INSF FOR INSERTION SEQUENCE IS3B-RELATED"/>
    <property type="match status" value="1"/>
</dbReference>
<reference evidence="3" key="1">
    <citation type="submission" date="2016-10" db="EMBL/GenBank/DDBJ databases">
        <authorList>
            <person name="Varghese N."/>
            <person name="Submissions S."/>
        </authorList>
    </citation>
    <scope>NUCLEOTIDE SEQUENCE [LARGE SCALE GENOMIC DNA]</scope>
    <source>
        <strain evidence="3">CGMCC 1.10369</strain>
    </source>
</reference>
<dbReference type="InterPro" id="IPR036397">
    <property type="entry name" value="RNaseH_sf"/>
</dbReference>
<protein>
    <submittedName>
        <fullName evidence="2">Integrase core domain-containing protein</fullName>
    </submittedName>
</protein>
<evidence type="ECO:0000313" key="3">
    <source>
        <dbReference type="Proteomes" id="UP000198778"/>
    </source>
</evidence>